<dbReference type="Proteomes" id="UP000030645">
    <property type="component" value="Unassembled WGS sequence"/>
</dbReference>
<organism evidence="1 2">
    <name type="scientific">Morus notabilis</name>
    <dbReference type="NCBI Taxonomy" id="981085"/>
    <lineage>
        <taxon>Eukaryota</taxon>
        <taxon>Viridiplantae</taxon>
        <taxon>Streptophyta</taxon>
        <taxon>Embryophyta</taxon>
        <taxon>Tracheophyta</taxon>
        <taxon>Spermatophyta</taxon>
        <taxon>Magnoliopsida</taxon>
        <taxon>eudicotyledons</taxon>
        <taxon>Gunneridae</taxon>
        <taxon>Pentapetalae</taxon>
        <taxon>rosids</taxon>
        <taxon>fabids</taxon>
        <taxon>Rosales</taxon>
        <taxon>Moraceae</taxon>
        <taxon>Moreae</taxon>
        <taxon>Morus</taxon>
    </lineage>
</organism>
<accession>W9RF31</accession>
<dbReference type="EMBL" id="KE344952">
    <property type="protein sequence ID" value="EXB88262.1"/>
    <property type="molecule type" value="Genomic_DNA"/>
</dbReference>
<name>W9RF31_9ROSA</name>
<evidence type="ECO:0000313" key="1">
    <source>
        <dbReference type="EMBL" id="EXB88262.1"/>
    </source>
</evidence>
<gene>
    <name evidence="1" type="ORF">L484_020328</name>
</gene>
<keyword evidence="2" id="KW-1185">Reference proteome</keyword>
<protein>
    <submittedName>
        <fullName evidence="1">Uncharacterized protein</fullName>
    </submittedName>
</protein>
<reference evidence="2" key="1">
    <citation type="submission" date="2013-01" db="EMBL/GenBank/DDBJ databases">
        <title>Draft Genome Sequence of a Mulberry Tree, Morus notabilis C.K. Schneid.</title>
        <authorList>
            <person name="He N."/>
            <person name="Zhao S."/>
        </authorList>
    </citation>
    <scope>NUCLEOTIDE SEQUENCE</scope>
</reference>
<dbReference type="AlphaFoldDB" id="W9RF31"/>
<evidence type="ECO:0000313" key="2">
    <source>
        <dbReference type="Proteomes" id="UP000030645"/>
    </source>
</evidence>
<proteinExistence type="predicted"/>
<sequence>MGNRVGKLIGKPNTLIFKLEIYKDPTRDDNLNGDKEYNYGGLNSGPPALIPWTKSIVVGVGAWEELRMYVWWPAAIEVSQKNDRGYPTRILPENLTFARIPEMPDLPEVPENPSND</sequence>